<dbReference type="AlphaFoldDB" id="A0A0B7NYR7"/>
<feature type="transmembrane region" description="Helical" evidence="1">
    <location>
        <begin position="36"/>
        <end position="56"/>
    </location>
</feature>
<gene>
    <name evidence="3" type="primary">bcp</name>
    <name evidence="3" type="ORF">PFCIRM138_07215</name>
</gene>
<evidence type="ECO:0000256" key="1">
    <source>
        <dbReference type="SAM" id="Phobius"/>
    </source>
</evidence>
<dbReference type="GO" id="GO:0016209">
    <property type="term" value="F:antioxidant activity"/>
    <property type="evidence" value="ECO:0007669"/>
    <property type="project" value="InterPro"/>
</dbReference>
<evidence type="ECO:0000259" key="2">
    <source>
        <dbReference type="PROSITE" id="PS51352"/>
    </source>
</evidence>
<evidence type="ECO:0000313" key="3">
    <source>
        <dbReference type="EMBL" id="CEP26379.1"/>
    </source>
</evidence>
<dbReference type="PANTHER" id="PTHR42852:SF13">
    <property type="entry name" value="PROTEIN DIPZ"/>
    <property type="match status" value="1"/>
</dbReference>
<dbReference type="Pfam" id="PF00578">
    <property type="entry name" value="AhpC-TSA"/>
    <property type="match status" value="1"/>
</dbReference>
<dbReference type="PROSITE" id="PS51352">
    <property type="entry name" value="THIOREDOXIN_2"/>
    <property type="match status" value="1"/>
</dbReference>
<dbReference type="SUPFAM" id="SSF52833">
    <property type="entry name" value="Thioredoxin-like"/>
    <property type="match status" value="1"/>
</dbReference>
<dbReference type="InterPro" id="IPR013766">
    <property type="entry name" value="Thioredoxin_domain"/>
</dbReference>
<dbReference type="InterPro" id="IPR000866">
    <property type="entry name" value="AhpC/TSA"/>
</dbReference>
<organism evidence="3">
    <name type="scientific">Propionibacterium freudenreichii subsp. freudenreichii</name>
    <dbReference type="NCBI Taxonomy" id="66712"/>
    <lineage>
        <taxon>Bacteria</taxon>
        <taxon>Bacillati</taxon>
        <taxon>Actinomycetota</taxon>
        <taxon>Actinomycetes</taxon>
        <taxon>Propionibacteriales</taxon>
        <taxon>Propionibacteriaceae</taxon>
        <taxon>Propionibacterium</taxon>
    </lineage>
</organism>
<dbReference type="InterPro" id="IPR036249">
    <property type="entry name" value="Thioredoxin-like_sf"/>
</dbReference>
<protein>
    <submittedName>
        <fullName evidence="3">Bacterioferritin comigratory protein</fullName>
    </submittedName>
</protein>
<keyword evidence="1" id="KW-0812">Transmembrane</keyword>
<accession>A0A0B7NYR7</accession>
<dbReference type="InterPro" id="IPR050553">
    <property type="entry name" value="Thioredoxin_ResA/DsbE_sf"/>
</dbReference>
<dbReference type="EMBL" id="LM676407">
    <property type="protein sequence ID" value="CEP26379.1"/>
    <property type="molecule type" value="Genomic_DNA"/>
</dbReference>
<dbReference type="PANTHER" id="PTHR42852">
    <property type="entry name" value="THIOL:DISULFIDE INTERCHANGE PROTEIN DSBE"/>
    <property type="match status" value="1"/>
</dbReference>
<name>A0A0B7NYR7_PROFF</name>
<sequence>MSTTRNPRTSSRREQLHQQQHADALAQAKRRRTRRLLGALAAVIAVVIIGLGLWSARPKNGATSGTAPQFSLTTTAGTTVSLSDYRGRPVLLYFNEGAGCGACTQQMATIEKDPAFQKSGITVLPIVMNTKAQIQPDLDTYGVKTPYLLDDGTVSKAYDTLGKGMHADLPGHGFVLIDKSGNKVWQGDYPSMWIDPHDLLTTAKSHLSN</sequence>
<keyword evidence="1" id="KW-0472">Membrane</keyword>
<feature type="domain" description="Thioredoxin" evidence="2">
    <location>
        <begin position="61"/>
        <end position="208"/>
    </location>
</feature>
<reference evidence="3" key="1">
    <citation type="submission" date="2014-08" db="EMBL/GenBank/DDBJ databases">
        <authorList>
            <person name="Falentin Helene"/>
        </authorList>
    </citation>
    <scope>NUCLEOTIDE SEQUENCE</scope>
</reference>
<dbReference type="GO" id="GO:0016491">
    <property type="term" value="F:oxidoreductase activity"/>
    <property type="evidence" value="ECO:0007669"/>
    <property type="project" value="InterPro"/>
</dbReference>
<dbReference type="Gene3D" id="3.40.30.10">
    <property type="entry name" value="Glutaredoxin"/>
    <property type="match status" value="1"/>
</dbReference>
<dbReference type="CDD" id="cd02966">
    <property type="entry name" value="TlpA_like_family"/>
    <property type="match status" value="1"/>
</dbReference>
<keyword evidence="1" id="KW-1133">Transmembrane helix</keyword>
<proteinExistence type="predicted"/>